<comment type="caution">
    <text evidence="1">The sequence shown here is derived from an EMBL/GenBank/DDBJ whole genome shotgun (WGS) entry which is preliminary data.</text>
</comment>
<dbReference type="InterPro" id="IPR038695">
    <property type="entry name" value="Saro_0823-like_sf"/>
</dbReference>
<name>A0ABS8CB00_9BURK</name>
<sequence>MSELDLNAPVRIFRAHRFSDRLFGVWRRPLQEHEGLWLLPCRGVHTFGLPVALDVLFLDRRGRLLRLLPSLPPNRWAWHSQADSVLELPGGYCRRHPGFPHALPQALCKAEEVSSN</sequence>
<evidence type="ECO:0000313" key="1">
    <source>
        <dbReference type="EMBL" id="MCB5363207.1"/>
    </source>
</evidence>
<dbReference type="Proteomes" id="UP000776983">
    <property type="component" value="Unassembled WGS sequence"/>
</dbReference>
<dbReference type="RefSeq" id="WP_226953483.1">
    <property type="nucleotide sequence ID" value="NZ_JACDXW010000002.1"/>
</dbReference>
<protein>
    <submittedName>
        <fullName evidence="1">DUF192 domain-containing protein</fullName>
    </submittedName>
</protein>
<proteinExistence type="predicted"/>
<evidence type="ECO:0000313" key="2">
    <source>
        <dbReference type="Proteomes" id="UP000776983"/>
    </source>
</evidence>
<dbReference type="Gene3D" id="2.60.120.1140">
    <property type="entry name" value="Protein of unknown function DUF192"/>
    <property type="match status" value="1"/>
</dbReference>
<gene>
    <name evidence="1" type="ORF">H0484_05480</name>
</gene>
<keyword evidence="2" id="KW-1185">Reference proteome</keyword>
<organism evidence="1 2">
    <name type="scientific">Mesopusillimonas faecipullorum</name>
    <dbReference type="NCBI Taxonomy" id="2755040"/>
    <lineage>
        <taxon>Bacteria</taxon>
        <taxon>Pseudomonadati</taxon>
        <taxon>Pseudomonadota</taxon>
        <taxon>Betaproteobacteria</taxon>
        <taxon>Burkholderiales</taxon>
        <taxon>Alcaligenaceae</taxon>
        <taxon>Mesopusillimonas</taxon>
    </lineage>
</organism>
<dbReference type="InterPro" id="IPR003795">
    <property type="entry name" value="DUF192"/>
</dbReference>
<accession>A0ABS8CB00</accession>
<reference evidence="1 2" key="1">
    <citation type="submission" date="2020-07" db="EMBL/GenBank/DDBJ databases">
        <title>Pusillimonas sp. nov., isolated from poultry manure in Taiwan.</title>
        <authorList>
            <person name="Lin S.-Y."/>
            <person name="Tang Y.-S."/>
            <person name="Young C.-C."/>
        </authorList>
    </citation>
    <scope>NUCLEOTIDE SEQUENCE [LARGE SCALE GENOMIC DNA]</scope>
    <source>
        <strain evidence="1 2">CC-YST705</strain>
    </source>
</reference>
<dbReference type="EMBL" id="JACDXW010000002">
    <property type="protein sequence ID" value="MCB5363207.1"/>
    <property type="molecule type" value="Genomic_DNA"/>
</dbReference>
<dbReference type="Pfam" id="PF02643">
    <property type="entry name" value="DUF192"/>
    <property type="match status" value="1"/>
</dbReference>